<reference evidence="1 2" key="1">
    <citation type="submission" date="2021-11" db="EMBL/GenBank/DDBJ databases">
        <title>Black yeast isolated from Biological Soil Crust.</title>
        <authorList>
            <person name="Kurbessoian T."/>
        </authorList>
    </citation>
    <scope>NUCLEOTIDE SEQUENCE [LARGE SCALE GENOMIC DNA]</scope>
    <source>
        <strain evidence="1 2">CCFEE 5522</strain>
    </source>
</reference>
<comment type="caution">
    <text evidence="1">The sequence shown here is derived from an EMBL/GenBank/DDBJ whole genome shotgun (WGS) entry which is preliminary data.</text>
</comment>
<proteinExistence type="predicted"/>
<accession>A0AAV9JSI1</accession>
<evidence type="ECO:0000313" key="2">
    <source>
        <dbReference type="Proteomes" id="UP001324427"/>
    </source>
</evidence>
<dbReference type="EMBL" id="JAVFHQ010000009">
    <property type="protein sequence ID" value="KAK4547998.1"/>
    <property type="molecule type" value="Genomic_DNA"/>
</dbReference>
<keyword evidence="2" id="KW-1185">Reference proteome</keyword>
<sequence length="154" mass="17305">MATSTEKQQIQTLKYLVDATVSSARAGIAENLLESKDRLKIKAPQYLVALVYAETRIAAIEAEVGVLAERLRDLAQNVLPEKVDDVAGVTTVRFGDRRQRASYGFNGLQKEQERLVNALRDAIVDFVEKKMERGRCEGVLREWLDEARADGRIK</sequence>
<dbReference type="Proteomes" id="UP001324427">
    <property type="component" value="Unassembled WGS sequence"/>
</dbReference>
<evidence type="ECO:0000313" key="1">
    <source>
        <dbReference type="EMBL" id="KAK4547998.1"/>
    </source>
</evidence>
<dbReference type="AlphaFoldDB" id="A0AAV9JSI1"/>
<protein>
    <submittedName>
        <fullName evidence="1">Uncharacterized protein</fullName>
    </submittedName>
</protein>
<organism evidence="1 2">
    <name type="scientific">Oleoguttula mirabilis</name>
    <dbReference type="NCBI Taxonomy" id="1507867"/>
    <lineage>
        <taxon>Eukaryota</taxon>
        <taxon>Fungi</taxon>
        <taxon>Dikarya</taxon>
        <taxon>Ascomycota</taxon>
        <taxon>Pezizomycotina</taxon>
        <taxon>Dothideomycetes</taxon>
        <taxon>Dothideomycetidae</taxon>
        <taxon>Mycosphaerellales</taxon>
        <taxon>Teratosphaeriaceae</taxon>
        <taxon>Oleoguttula</taxon>
    </lineage>
</organism>
<name>A0AAV9JSI1_9PEZI</name>
<gene>
    <name evidence="1" type="ORF">LTR36_010718</name>
</gene>